<dbReference type="InterPro" id="IPR003660">
    <property type="entry name" value="HAMP_dom"/>
</dbReference>
<dbReference type="GO" id="GO:0007165">
    <property type="term" value="P:signal transduction"/>
    <property type="evidence" value="ECO:0007669"/>
    <property type="project" value="UniProtKB-KW"/>
</dbReference>
<evidence type="ECO:0000256" key="6">
    <source>
        <dbReference type="SAM" id="Phobius"/>
    </source>
</evidence>
<keyword evidence="6" id="KW-0812">Transmembrane</keyword>
<dbReference type="PRINTS" id="PR00260">
    <property type="entry name" value="CHEMTRNSDUCR"/>
</dbReference>
<evidence type="ECO:0000256" key="4">
    <source>
        <dbReference type="ARBA" id="ARBA00029447"/>
    </source>
</evidence>
<dbReference type="InterPro" id="IPR051310">
    <property type="entry name" value="MCP_chemotaxis"/>
</dbReference>
<dbReference type="PANTHER" id="PTHR43531:SF5">
    <property type="entry name" value="METHYL-ACCEPTING CHEMOTAXIS PROTEIN III"/>
    <property type="match status" value="1"/>
</dbReference>
<evidence type="ECO:0000313" key="9">
    <source>
        <dbReference type="EMBL" id="SFO15512.1"/>
    </source>
</evidence>
<dbReference type="RefSeq" id="WP_090965202.1">
    <property type="nucleotide sequence ID" value="NZ_FOVG01000003.1"/>
</dbReference>
<dbReference type="GO" id="GO:0005886">
    <property type="term" value="C:plasma membrane"/>
    <property type="evidence" value="ECO:0007669"/>
    <property type="project" value="TreeGrafter"/>
</dbReference>
<evidence type="ECO:0000256" key="1">
    <source>
        <dbReference type="ARBA" id="ARBA00004370"/>
    </source>
</evidence>
<accession>A0A1I5EVF5</accession>
<dbReference type="PANTHER" id="PTHR43531">
    <property type="entry name" value="PROTEIN ICFG"/>
    <property type="match status" value="1"/>
</dbReference>
<evidence type="ECO:0000256" key="3">
    <source>
        <dbReference type="ARBA" id="ARBA00023224"/>
    </source>
</evidence>
<keyword evidence="6" id="KW-0472">Membrane</keyword>
<feature type="domain" description="HAMP" evidence="8">
    <location>
        <begin position="237"/>
        <end position="275"/>
    </location>
</feature>
<dbReference type="Pfam" id="PF00015">
    <property type="entry name" value="MCPsignal"/>
    <property type="match status" value="1"/>
</dbReference>
<dbReference type="GO" id="GO:0004888">
    <property type="term" value="F:transmembrane signaling receptor activity"/>
    <property type="evidence" value="ECO:0007669"/>
    <property type="project" value="InterPro"/>
</dbReference>
<reference evidence="10" key="1">
    <citation type="submission" date="2016-10" db="EMBL/GenBank/DDBJ databases">
        <authorList>
            <person name="Varghese N."/>
            <person name="Submissions S."/>
        </authorList>
    </citation>
    <scope>NUCLEOTIDE SEQUENCE [LARGE SCALE GENOMIC DNA]</scope>
    <source>
        <strain evidence="10">OV426</strain>
    </source>
</reference>
<dbReference type="PROSITE" id="PS50885">
    <property type="entry name" value="HAMP"/>
    <property type="match status" value="1"/>
</dbReference>
<evidence type="ECO:0000259" key="8">
    <source>
        <dbReference type="PROSITE" id="PS50885"/>
    </source>
</evidence>
<dbReference type="GO" id="GO:0006935">
    <property type="term" value="P:chemotaxis"/>
    <property type="evidence" value="ECO:0007669"/>
    <property type="project" value="UniProtKB-KW"/>
</dbReference>
<dbReference type="SMART" id="SM00283">
    <property type="entry name" value="MA"/>
    <property type="match status" value="1"/>
</dbReference>
<keyword evidence="3 5" id="KW-0807">Transducer</keyword>
<feature type="transmembrane region" description="Helical" evidence="6">
    <location>
        <begin position="196"/>
        <end position="218"/>
    </location>
</feature>
<keyword evidence="6" id="KW-1133">Transmembrane helix</keyword>
<evidence type="ECO:0000259" key="7">
    <source>
        <dbReference type="PROSITE" id="PS50111"/>
    </source>
</evidence>
<keyword evidence="2" id="KW-0145">Chemotaxis</keyword>
<dbReference type="Gene3D" id="1.10.287.950">
    <property type="entry name" value="Methyl-accepting chemotaxis protein"/>
    <property type="match status" value="1"/>
</dbReference>
<dbReference type="FunFam" id="1.10.287.950:FF:000001">
    <property type="entry name" value="Methyl-accepting chemotaxis sensory transducer"/>
    <property type="match status" value="1"/>
</dbReference>
<protein>
    <submittedName>
        <fullName evidence="9">Methyl-accepting chemotaxis protein</fullName>
    </submittedName>
</protein>
<dbReference type="PROSITE" id="PS50111">
    <property type="entry name" value="CHEMOTAXIS_TRANSDUC_2"/>
    <property type="match status" value="1"/>
</dbReference>
<evidence type="ECO:0000256" key="2">
    <source>
        <dbReference type="ARBA" id="ARBA00022500"/>
    </source>
</evidence>
<dbReference type="SUPFAM" id="SSF58104">
    <property type="entry name" value="Methyl-accepting chemotaxis protein (MCP) signaling domain"/>
    <property type="match status" value="1"/>
</dbReference>
<dbReference type="CDD" id="cd11386">
    <property type="entry name" value="MCP_signal"/>
    <property type="match status" value="1"/>
</dbReference>
<sequence length="524" mass="55409">MYRNKKMKLSVMLTGAFLAVILTGVFVTGFAGFKLNTASEQQELTRARLGDLQALQTLKDNLTQQTVLLLSVASGTQPQAGEKLKTQFFALQTKSDNTTAHFRELINGAKSIPGINLAEVEEASTQLNKIEVATGPLQQAEKNLFMSDAVQFPEKLRGELIPALSVYRSAVDGMVDYQARVTRKTAETSTQALSGVYMTLAGLTTLFVIMGFVMSGLITRWLKVQLGGEPAHAQGLAAAIAAGDLTTTVSLRHGDTVSMMASLDSMQTNLRNLVSHIKDSSASVAMAADEISQGNTELSSRTEQQAAALQETAASIEQLTVTVKSNAAGAQQTADSARETAALARSGEHDMQRMSETMNDISKSAVKVRDITSVIEGIAFQTNILALNAAVEAARAGEQGRGFAVVAGEVRTLAQRSATAARDIKHLIEEAVAQVESGVVVATGTGKSILDINAMVGKLAVAMDNISLASAEQMQGISQVSIAVNEMDGVTQNNAALVEESSSASQSLSAQAHSLREAVDAFRI</sequence>
<dbReference type="InterPro" id="IPR004090">
    <property type="entry name" value="Chemotax_Me-accpt_rcpt"/>
</dbReference>
<dbReference type="Proteomes" id="UP000198968">
    <property type="component" value="Unassembled WGS sequence"/>
</dbReference>
<organism evidence="9 10">
    <name type="scientific">Candidatus Pantoea varia</name>
    <dbReference type="NCBI Taxonomy" id="1881036"/>
    <lineage>
        <taxon>Bacteria</taxon>
        <taxon>Pseudomonadati</taxon>
        <taxon>Pseudomonadota</taxon>
        <taxon>Gammaproteobacteria</taxon>
        <taxon>Enterobacterales</taxon>
        <taxon>Erwiniaceae</taxon>
        <taxon>Pantoea</taxon>
    </lineage>
</organism>
<name>A0A1I5EVF5_9GAMM</name>
<comment type="similarity">
    <text evidence="4">Belongs to the methyl-accepting chemotaxis (MCP) protein family.</text>
</comment>
<comment type="subcellular location">
    <subcellularLocation>
        <location evidence="1">Membrane</location>
    </subcellularLocation>
</comment>
<proteinExistence type="inferred from homology"/>
<evidence type="ECO:0000256" key="5">
    <source>
        <dbReference type="PROSITE-ProRule" id="PRU00284"/>
    </source>
</evidence>
<keyword evidence="10" id="KW-1185">Reference proteome</keyword>
<dbReference type="InterPro" id="IPR004089">
    <property type="entry name" value="MCPsignal_dom"/>
</dbReference>
<dbReference type="EMBL" id="FOVG01000003">
    <property type="protein sequence ID" value="SFO15512.1"/>
    <property type="molecule type" value="Genomic_DNA"/>
</dbReference>
<feature type="domain" description="Methyl-accepting transducer" evidence="7">
    <location>
        <begin position="280"/>
        <end position="509"/>
    </location>
</feature>
<dbReference type="OrthoDB" id="2489132at2"/>
<gene>
    <name evidence="9" type="ORF">SAMN05428971_3135</name>
</gene>
<dbReference type="AlphaFoldDB" id="A0A1I5EVF5"/>
<evidence type="ECO:0000313" key="10">
    <source>
        <dbReference type="Proteomes" id="UP000198968"/>
    </source>
</evidence>